<evidence type="ECO:0000256" key="3">
    <source>
        <dbReference type="ARBA" id="ARBA00022750"/>
    </source>
</evidence>
<dbReference type="InterPro" id="IPR001969">
    <property type="entry name" value="Aspartic_peptidase_AS"/>
</dbReference>
<evidence type="ECO:0000313" key="12">
    <source>
        <dbReference type="Proteomes" id="UP000054248"/>
    </source>
</evidence>
<feature type="active site" evidence="5">
    <location>
        <position position="113"/>
    </location>
</feature>
<accession>A0A0C3QWA9</accession>
<dbReference type="SUPFAM" id="SSF50630">
    <property type="entry name" value="Acid proteases"/>
    <property type="match status" value="1"/>
</dbReference>
<feature type="disulfide bond" evidence="6">
    <location>
        <begin position="126"/>
        <end position="130"/>
    </location>
</feature>
<protein>
    <recommendedName>
        <fullName evidence="10">Peptidase A1 domain-containing protein</fullName>
    </recommendedName>
</protein>
<keyword evidence="4 7" id="KW-0378">Hydrolase</keyword>
<dbReference type="STRING" id="1051891.A0A0C3QWA9"/>
<evidence type="ECO:0000256" key="8">
    <source>
        <dbReference type="SAM" id="Phobius"/>
    </source>
</evidence>
<reference evidence="12" key="2">
    <citation type="submission" date="2015-01" db="EMBL/GenBank/DDBJ databases">
        <title>Evolutionary Origins and Diversification of the Mycorrhizal Mutualists.</title>
        <authorList>
            <consortium name="DOE Joint Genome Institute"/>
            <consortium name="Mycorrhizal Genomics Consortium"/>
            <person name="Kohler A."/>
            <person name="Kuo A."/>
            <person name="Nagy L.G."/>
            <person name="Floudas D."/>
            <person name="Copeland A."/>
            <person name="Barry K.W."/>
            <person name="Cichocki N."/>
            <person name="Veneault-Fourrey C."/>
            <person name="LaButti K."/>
            <person name="Lindquist E.A."/>
            <person name="Lipzen A."/>
            <person name="Lundell T."/>
            <person name="Morin E."/>
            <person name="Murat C."/>
            <person name="Riley R."/>
            <person name="Ohm R."/>
            <person name="Sun H."/>
            <person name="Tunlid A."/>
            <person name="Henrissat B."/>
            <person name="Grigoriev I.V."/>
            <person name="Hibbett D.S."/>
            <person name="Martin F."/>
        </authorList>
    </citation>
    <scope>NUCLEOTIDE SEQUENCE [LARGE SCALE GENOMIC DNA]</scope>
    <source>
        <strain evidence="12">MUT 4182</strain>
    </source>
</reference>
<keyword evidence="8" id="KW-1133">Transmembrane helix</keyword>
<feature type="signal peptide" evidence="9">
    <location>
        <begin position="1"/>
        <end position="19"/>
    </location>
</feature>
<dbReference type="AlphaFoldDB" id="A0A0C3QWA9"/>
<feature type="domain" description="Peptidase A1" evidence="10">
    <location>
        <begin position="95"/>
        <end position="416"/>
    </location>
</feature>
<reference evidence="11 12" key="1">
    <citation type="submission" date="2014-04" db="EMBL/GenBank/DDBJ databases">
        <authorList>
            <consortium name="DOE Joint Genome Institute"/>
            <person name="Kuo A."/>
            <person name="Girlanda M."/>
            <person name="Perotto S."/>
            <person name="Kohler A."/>
            <person name="Nagy L.G."/>
            <person name="Floudas D."/>
            <person name="Copeland A."/>
            <person name="Barry K.W."/>
            <person name="Cichocki N."/>
            <person name="Veneault-Fourrey C."/>
            <person name="LaButti K."/>
            <person name="Lindquist E.A."/>
            <person name="Lipzen A."/>
            <person name="Lundell T."/>
            <person name="Morin E."/>
            <person name="Murat C."/>
            <person name="Sun H."/>
            <person name="Tunlid A."/>
            <person name="Henrissat B."/>
            <person name="Grigoriev I.V."/>
            <person name="Hibbett D.S."/>
            <person name="Martin F."/>
            <person name="Nordberg H.P."/>
            <person name="Cantor M.N."/>
            <person name="Hua S.X."/>
        </authorList>
    </citation>
    <scope>NUCLEOTIDE SEQUENCE [LARGE SCALE GENOMIC DNA]</scope>
    <source>
        <strain evidence="11 12">MUT 4182</strain>
    </source>
</reference>
<dbReference type="GO" id="GO:0006508">
    <property type="term" value="P:proteolysis"/>
    <property type="evidence" value="ECO:0007669"/>
    <property type="project" value="UniProtKB-KW"/>
</dbReference>
<sequence length="471" mass="48926">MLPSILFALAAVTTPLISASPTPTTGSGSSIRLGRRSLFPDDATDDEIKTKLASMGSNLRDKYGAYGSADTLSGGSKRRGIGQNQLINQNADTSYFGTIAIGTPAKSFNVILDTGSADLWVASKNCTTGCSNVPLFDSSASTTFKDLSTPFTIKYGSGGAAGSLGADSVQMAGFGVAGQTLGVVNQVTQKLLQSPVSGLMGLAFATLSTSRSMPFWQTLASTNAWDEPLMAFHLTRFTDVAAASKLEVGGSFDMGFTNSSLYSGDISYVDIPNGSESFWQIPLTQITVQGNTLNAASTILAVIDTGTTLVGGPASSIASIYANIPGAQEAGAGYEGYWQYPCDTTVEVEMKFGDGPSWPINPADFELARIGNGVCIGALFELDLAGSSSPDWIIGDTFLKNVYSVFRYDPASVGFASLSDTALSVASVDAPLPSASIGTGSIISGAEPMRPWFPTLGVFFALVFGLLVALP</sequence>
<dbReference type="OrthoDB" id="771136at2759"/>
<feature type="transmembrane region" description="Helical" evidence="8">
    <location>
        <begin position="452"/>
        <end position="470"/>
    </location>
</feature>
<dbReference type="PROSITE" id="PS51767">
    <property type="entry name" value="PEPTIDASE_A1"/>
    <property type="match status" value="1"/>
</dbReference>
<dbReference type="InterPro" id="IPR033121">
    <property type="entry name" value="PEPTIDASE_A1"/>
</dbReference>
<dbReference type="PANTHER" id="PTHR47966">
    <property type="entry name" value="BETA-SITE APP-CLEAVING ENZYME, ISOFORM A-RELATED"/>
    <property type="match status" value="1"/>
</dbReference>
<dbReference type="PRINTS" id="PR00792">
    <property type="entry name" value="PEPSIN"/>
</dbReference>
<dbReference type="PROSITE" id="PS00141">
    <property type="entry name" value="ASP_PROTEASE"/>
    <property type="match status" value="1"/>
</dbReference>
<dbReference type="EMBL" id="KN822944">
    <property type="protein sequence ID" value="KIO34071.1"/>
    <property type="molecule type" value="Genomic_DNA"/>
</dbReference>
<dbReference type="Pfam" id="PF00026">
    <property type="entry name" value="Asp"/>
    <property type="match status" value="1"/>
</dbReference>
<gene>
    <name evidence="11" type="ORF">M407DRAFT_150488</name>
</gene>
<keyword evidence="2 7" id="KW-0645">Protease</keyword>
<keyword evidence="12" id="KW-1185">Reference proteome</keyword>
<dbReference type="InterPro" id="IPR034164">
    <property type="entry name" value="Pepsin-like_dom"/>
</dbReference>
<keyword evidence="8" id="KW-0812">Transmembrane</keyword>
<proteinExistence type="inferred from homology"/>
<dbReference type="PANTHER" id="PTHR47966:SF6">
    <property type="entry name" value="PEPTIDASE A1 DOMAIN-CONTAINING PROTEIN"/>
    <property type="match status" value="1"/>
</dbReference>
<evidence type="ECO:0000256" key="6">
    <source>
        <dbReference type="PIRSR" id="PIRSR601461-2"/>
    </source>
</evidence>
<dbReference type="Gene3D" id="2.40.70.10">
    <property type="entry name" value="Acid Proteases"/>
    <property type="match status" value="2"/>
</dbReference>
<feature type="active site" evidence="5">
    <location>
        <position position="304"/>
    </location>
</feature>
<dbReference type="GO" id="GO:0004190">
    <property type="term" value="F:aspartic-type endopeptidase activity"/>
    <property type="evidence" value="ECO:0007669"/>
    <property type="project" value="UniProtKB-KW"/>
</dbReference>
<keyword evidence="3 7" id="KW-0064">Aspartyl protease</keyword>
<evidence type="ECO:0000256" key="2">
    <source>
        <dbReference type="ARBA" id="ARBA00022670"/>
    </source>
</evidence>
<name>A0A0C3QWA9_9AGAM</name>
<keyword evidence="6" id="KW-1015">Disulfide bond</keyword>
<evidence type="ECO:0000256" key="9">
    <source>
        <dbReference type="SAM" id="SignalP"/>
    </source>
</evidence>
<evidence type="ECO:0000256" key="7">
    <source>
        <dbReference type="RuleBase" id="RU000454"/>
    </source>
</evidence>
<organism evidence="11 12">
    <name type="scientific">Tulasnella calospora MUT 4182</name>
    <dbReference type="NCBI Taxonomy" id="1051891"/>
    <lineage>
        <taxon>Eukaryota</taxon>
        <taxon>Fungi</taxon>
        <taxon>Dikarya</taxon>
        <taxon>Basidiomycota</taxon>
        <taxon>Agaricomycotina</taxon>
        <taxon>Agaricomycetes</taxon>
        <taxon>Cantharellales</taxon>
        <taxon>Tulasnellaceae</taxon>
        <taxon>Tulasnella</taxon>
    </lineage>
</organism>
<keyword evidence="9" id="KW-0732">Signal</keyword>
<evidence type="ECO:0000256" key="4">
    <source>
        <dbReference type="ARBA" id="ARBA00022801"/>
    </source>
</evidence>
<dbReference type="InterPro" id="IPR001461">
    <property type="entry name" value="Aspartic_peptidase_A1"/>
</dbReference>
<dbReference type="CDD" id="cd05471">
    <property type="entry name" value="pepsin_like"/>
    <property type="match status" value="1"/>
</dbReference>
<feature type="chain" id="PRO_5002168655" description="Peptidase A1 domain-containing protein" evidence="9">
    <location>
        <begin position="20"/>
        <end position="471"/>
    </location>
</feature>
<comment type="similarity">
    <text evidence="1 7">Belongs to the peptidase A1 family.</text>
</comment>
<evidence type="ECO:0000259" key="10">
    <source>
        <dbReference type="PROSITE" id="PS51767"/>
    </source>
</evidence>
<evidence type="ECO:0000313" key="11">
    <source>
        <dbReference type="EMBL" id="KIO34071.1"/>
    </source>
</evidence>
<evidence type="ECO:0000256" key="5">
    <source>
        <dbReference type="PIRSR" id="PIRSR601461-1"/>
    </source>
</evidence>
<dbReference type="FunFam" id="2.40.70.10:FF:000115">
    <property type="entry name" value="Lysosomal aspartic protease"/>
    <property type="match status" value="1"/>
</dbReference>
<keyword evidence="8" id="KW-0472">Membrane</keyword>
<dbReference type="Proteomes" id="UP000054248">
    <property type="component" value="Unassembled WGS sequence"/>
</dbReference>
<dbReference type="InterPro" id="IPR021109">
    <property type="entry name" value="Peptidase_aspartic_dom_sf"/>
</dbReference>
<evidence type="ECO:0000256" key="1">
    <source>
        <dbReference type="ARBA" id="ARBA00007447"/>
    </source>
</evidence>
<dbReference type="HOGENOM" id="CLU_013253_1_2_1"/>